<dbReference type="GO" id="GO:0005737">
    <property type="term" value="C:cytoplasm"/>
    <property type="evidence" value="ECO:0007669"/>
    <property type="project" value="TreeGrafter"/>
</dbReference>
<feature type="binding site" evidence="1">
    <location>
        <position position="110"/>
    </location>
    <ligand>
        <name>an N-acyl-1,2-diacyl-sn-glycero-3-phosphoethanolamine</name>
        <dbReference type="ChEBI" id="CHEBI:62537"/>
    </ligand>
</feature>
<comment type="caution">
    <text evidence="3">The sequence shown here is derived from an EMBL/GenBank/DDBJ whole genome shotgun (WGS) entry which is preliminary data.</text>
</comment>
<dbReference type="EMBL" id="CAXDID020000106">
    <property type="protein sequence ID" value="CAL6028045.1"/>
    <property type="molecule type" value="Genomic_DNA"/>
</dbReference>
<dbReference type="GO" id="GO:0070290">
    <property type="term" value="F:N-acylphosphatidylethanolamine-specific phospholipase D activity"/>
    <property type="evidence" value="ECO:0007669"/>
    <property type="project" value="InterPro"/>
</dbReference>
<organism evidence="3">
    <name type="scientific">Hexamita inflata</name>
    <dbReference type="NCBI Taxonomy" id="28002"/>
    <lineage>
        <taxon>Eukaryota</taxon>
        <taxon>Metamonada</taxon>
        <taxon>Diplomonadida</taxon>
        <taxon>Hexamitidae</taxon>
        <taxon>Hexamitinae</taxon>
        <taxon>Hexamita</taxon>
    </lineage>
</organism>
<evidence type="ECO:0000313" key="3">
    <source>
        <dbReference type="EMBL" id="CAI9959469.1"/>
    </source>
</evidence>
<name>A0AA86UKN6_9EUKA</name>
<sequence length="311" mass="36153">MSTLVNNRFQSFTMKHQAPKLNKLLNFVINKPGPPKRIIQVQYDDYSKMKNDQFVWFGHSTIMLKVADKVIMVDPTFFSIMGTKHFKYTQQLDFSSLPTIDYLLITHNHYDHLCIKSIKQIASKVQKVILPLQNKQFLKKIFKDSQMTELDWFESIIQDNLTIKLLPSKHYSARGMCDKNKSLWGSYQVNDVFLSGDSGFSPDLVQKVSKSLTVRPKIAFVECGQYNLDWHDNHLLPEETNDFFNVLGAEVMVPIHFGKFCLSLHQWNEPVQELNKICDKMFVGQIGKIYDFTFVLGQKKFIDPVWDVALK</sequence>
<dbReference type="InterPro" id="IPR036866">
    <property type="entry name" value="RibonucZ/Hydroxyglut_hydro"/>
</dbReference>
<accession>A0AA86UKN6</accession>
<dbReference type="Gene3D" id="3.60.15.10">
    <property type="entry name" value="Ribonuclease Z/Hydroxyacylglutathione hydrolase-like"/>
    <property type="match status" value="1"/>
</dbReference>
<reference evidence="3" key="1">
    <citation type="submission" date="2023-06" db="EMBL/GenBank/DDBJ databases">
        <authorList>
            <person name="Kurt Z."/>
        </authorList>
    </citation>
    <scope>NUCLEOTIDE SEQUENCE</scope>
</reference>
<dbReference type="Proteomes" id="UP001642409">
    <property type="component" value="Unassembled WGS sequence"/>
</dbReference>
<dbReference type="PANTHER" id="PTHR15032:SF4">
    <property type="entry name" value="N-ACYL-PHOSPHATIDYLETHANOLAMINE-HYDROLYZING PHOSPHOLIPASE D"/>
    <property type="match status" value="1"/>
</dbReference>
<dbReference type="Pfam" id="PF12706">
    <property type="entry name" value="Lactamase_B_2"/>
    <property type="match status" value="1"/>
</dbReference>
<evidence type="ECO:0000313" key="4">
    <source>
        <dbReference type="EMBL" id="CAL6028045.1"/>
    </source>
</evidence>
<gene>
    <name evidence="4" type="ORF">HINF_LOCUS31617</name>
    <name evidence="3" type="ORF">HINF_LOCUS47114</name>
</gene>
<evidence type="ECO:0000259" key="2">
    <source>
        <dbReference type="Pfam" id="PF12706"/>
    </source>
</evidence>
<dbReference type="InterPro" id="IPR024884">
    <property type="entry name" value="NAPE-PLD"/>
</dbReference>
<feature type="binding site" evidence="1">
    <location>
        <position position="234"/>
    </location>
    <ligand>
        <name>an N-acyl-1,2-diacyl-sn-glycero-3-phosphoethanolamine</name>
        <dbReference type="ChEBI" id="CHEBI:62537"/>
    </ligand>
</feature>
<evidence type="ECO:0000313" key="5">
    <source>
        <dbReference type="Proteomes" id="UP001642409"/>
    </source>
</evidence>
<evidence type="ECO:0000256" key="1">
    <source>
        <dbReference type="PIRSR" id="PIRSR038896-50"/>
    </source>
</evidence>
<dbReference type="GO" id="GO:0008270">
    <property type="term" value="F:zinc ion binding"/>
    <property type="evidence" value="ECO:0007669"/>
    <property type="project" value="InterPro"/>
</dbReference>
<proteinExistence type="predicted"/>
<feature type="domain" description="Metallo-beta-lactamase" evidence="2">
    <location>
        <begin position="71"/>
        <end position="257"/>
    </location>
</feature>
<dbReference type="SUPFAM" id="SSF56281">
    <property type="entry name" value="Metallo-hydrolase/oxidoreductase"/>
    <property type="match status" value="1"/>
</dbReference>
<dbReference type="AlphaFoldDB" id="A0AA86UKN6"/>
<keyword evidence="5" id="KW-1185">Reference proteome</keyword>
<dbReference type="InterPro" id="IPR001279">
    <property type="entry name" value="Metallo-B-lactamas"/>
</dbReference>
<dbReference type="PIRSF" id="PIRSF038896">
    <property type="entry name" value="NAPE-PLD"/>
    <property type="match status" value="1"/>
</dbReference>
<protein>
    <submittedName>
        <fullName evidence="3">Beta-lactamase superfamily domain-containing protein</fullName>
    </submittedName>
    <submittedName>
        <fullName evidence="4">Beta-lactamase_superfamily domain-containing protein</fullName>
    </submittedName>
</protein>
<dbReference type="EMBL" id="CATOUU010000918">
    <property type="protein sequence ID" value="CAI9959469.1"/>
    <property type="molecule type" value="Genomic_DNA"/>
</dbReference>
<dbReference type="PANTHER" id="PTHR15032">
    <property type="entry name" value="N-ACYL-PHOSPHATIDYLETHANOLAMINE-HYDROLYZING PHOSPHOLIPASE D"/>
    <property type="match status" value="1"/>
</dbReference>
<reference evidence="4 5" key="2">
    <citation type="submission" date="2024-07" db="EMBL/GenBank/DDBJ databases">
        <authorList>
            <person name="Akdeniz Z."/>
        </authorList>
    </citation>
    <scope>NUCLEOTIDE SEQUENCE [LARGE SCALE GENOMIC DNA]</scope>
</reference>